<keyword evidence="6 9" id="KW-0067">ATP-binding</keyword>
<evidence type="ECO:0000256" key="8">
    <source>
        <dbReference type="ARBA" id="ARBA00048679"/>
    </source>
</evidence>
<name>A0A931B9W6_9ACTN</name>
<dbReference type="InterPro" id="IPR008271">
    <property type="entry name" value="Ser/Thr_kinase_AS"/>
</dbReference>
<sequence>MWTRGTVLGGRYTLTERVGGGAMGDVWRADDRVLERQVAVKILLPSLMEDEAFAARFRREAKVLANLDHPGIVDVYDYGEEEVDTGTEVAYIVMEFVAGRPLDVLLRERGTLPPTEALAIAAQTLDALHGAHRRKVVHRDVKPANLMVGEDGRVTVTDFGIARALTATKLTSAHEVLGTAHYIAPESAEGIATVPASDLYSVGIVIYEMLTGECPFTDEALLAILLKHIREPAPALPEGFPGPVRELVARALEKRPEDRFPSAAAMAEATRRAAAGQRAADADSGTVLLHAAVGPESAKSMESTAAVNDAVVVGKTAEKQKQESRWRRPGFILPLVIPVVVASTVGTLLLAPWHGNAQAGGPAGPTVTTSVSPRSSASSTPTASPSPHPTTASASASAPPGKVTGGSSGGTVGGAVPPPTGGATGGTGSNNGTNGGTTGGKGTSTGGTSGGSRGTSGGSSGGASQIGSAGTYRITDAADGGCLAQDTSSGAPGAYAVSSSCASGPTPYAEWTFVPASNGTFKVVNKGSGDCLTAFMANGWSNMDPCGSNSAQYWQIGTRTSSGSTIESTTYWQCLQITSAAEQQPCNTSQAAQLWTDAGSG</sequence>
<dbReference type="GO" id="GO:0004674">
    <property type="term" value="F:protein serine/threonine kinase activity"/>
    <property type="evidence" value="ECO:0007669"/>
    <property type="project" value="UniProtKB-KW"/>
</dbReference>
<dbReference type="InterPro" id="IPR011009">
    <property type="entry name" value="Kinase-like_dom_sf"/>
</dbReference>
<dbReference type="InterPro" id="IPR035992">
    <property type="entry name" value="Ricin_B-like_lectins"/>
</dbReference>
<dbReference type="InterPro" id="IPR017441">
    <property type="entry name" value="Protein_kinase_ATP_BS"/>
</dbReference>
<dbReference type="SMART" id="SM00220">
    <property type="entry name" value="S_TKc"/>
    <property type="match status" value="1"/>
</dbReference>
<dbReference type="EC" id="2.7.11.1" evidence="1"/>
<dbReference type="FunFam" id="3.30.200.20:FF:000035">
    <property type="entry name" value="Serine/threonine protein kinase Stk1"/>
    <property type="match status" value="1"/>
</dbReference>
<comment type="catalytic activity">
    <reaction evidence="8">
        <text>L-seryl-[protein] + ATP = O-phospho-L-seryl-[protein] + ADP + H(+)</text>
        <dbReference type="Rhea" id="RHEA:17989"/>
        <dbReference type="Rhea" id="RHEA-COMP:9863"/>
        <dbReference type="Rhea" id="RHEA-COMP:11604"/>
        <dbReference type="ChEBI" id="CHEBI:15378"/>
        <dbReference type="ChEBI" id="CHEBI:29999"/>
        <dbReference type="ChEBI" id="CHEBI:30616"/>
        <dbReference type="ChEBI" id="CHEBI:83421"/>
        <dbReference type="ChEBI" id="CHEBI:456216"/>
        <dbReference type="EC" id="2.7.11.1"/>
    </reaction>
</comment>
<proteinExistence type="predicted"/>
<dbReference type="Gene3D" id="1.10.510.10">
    <property type="entry name" value="Transferase(Phosphotransferase) domain 1"/>
    <property type="match status" value="1"/>
</dbReference>
<dbReference type="InterPro" id="IPR000719">
    <property type="entry name" value="Prot_kinase_dom"/>
</dbReference>
<evidence type="ECO:0000313" key="12">
    <source>
        <dbReference type="EMBL" id="MBF9073945.1"/>
    </source>
</evidence>
<feature type="compositionally biased region" description="Low complexity" evidence="10">
    <location>
        <begin position="365"/>
        <end position="402"/>
    </location>
</feature>
<evidence type="ECO:0000256" key="9">
    <source>
        <dbReference type="PROSITE-ProRule" id="PRU10141"/>
    </source>
</evidence>
<dbReference type="CDD" id="cd14014">
    <property type="entry name" value="STKc_PknB_like"/>
    <property type="match status" value="1"/>
</dbReference>
<keyword evidence="13" id="KW-1185">Reference proteome</keyword>
<dbReference type="Pfam" id="PF00069">
    <property type="entry name" value="Pkinase"/>
    <property type="match status" value="1"/>
</dbReference>
<dbReference type="AlphaFoldDB" id="A0A931B9W6"/>
<dbReference type="PROSITE" id="PS50011">
    <property type="entry name" value="PROTEIN_KINASE_DOM"/>
    <property type="match status" value="1"/>
</dbReference>
<evidence type="ECO:0000313" key="13">
    <source>
        <dbReference type="Proteomes" id="UP000657385"/>
    </source>
</evidence>
<evidence type="ECO:0000256" key="4">
    <source>
        <dbReference type="ARBA" id="ARBA00022741"/>
    </source>
</evidence>
<dbReference type="GO" id="GO:0005524">
    <property type="term" value="F:ATP binding"/>
    <property type="evidence" value="ECO:0007669"/>
    <property type="project" value="UniProtKB-UniRule"/>
</dbReference>
<evidence type="ECO:0000256" key="3">
    <source>
        <dbReference type="ARBA" id="ARBA00022679"/>
    </source>
</evidence>
<feature type="domain" description="Protein kinase" evidence="11">
    <location>
        <begin position="12"/>
        <end position="271"/>
    </location>
</feature>
<feature type="binding site" evidence="9">
    <location>
        <position position="41"/>
    </location>
    <ligand>
        <name>ATP</name>
        <dbReference type="ChEBI" id="CHEBI:30616"/>
    </ligand>
</feature>
<dbReference type="SUPFAM" id="SSF50370">
    <property type="entry name" value="Ricin B-like lectins"/>
    <property type="match status" value="1"/>
</dbReference>
<evidence type="ECO:0000256" key="5">
    <source>
        <dbReference type="ARBA" id="ARBA00022777"/>
    </source>
</evidence>
<dbReference type="PROSITE" id="PS50231">
    <property type="entry name" value="RICIN_B_LECTIN"/>
    <property type="match status" value="1"/>
</dbReference>
<protein>
    <recommendedName>
        <fullName evidence="1">non-specific serine/threonine protein kinase</fullName>
        <ecNumber evidence="1">2.7.11.1</ecNumber>
    </recommendedName>
</protein>
<keyword evidence="3" id="KW-0808">Transferase</keyword>
<dbReference type="PROSITE" id="PS00107">
    <property type="entry name" value="PROTEIN_KINASE_ATP"/>
    <property type="match status" value="1"/>
</dbReference>
<feature type="region of interest" description="Disordered" evidence="10">
    <location>
        <begin position="358"/>
        <end position="467"/>
    </location>
</feature>
<evidence type="ECO:0000259" key="11">
    <source>
        <dbReference type="PROSITE" id="PS50011"/>
    </source>
</evidence>
<accession>A0A931B9W6</accession>
<reference evidence="12" key="1">
    <citation type="submission" date="2020-11" db="EMBL/GenBank/DDBJ databases">
        <title>Isolation and identification of active actinomycetes.</title>
        <authorList>
            <person name="Yu B."/>
        </authorList>
    </citation>
    <scope>NUCLEOTIDE SEQUENCE</scope>
    <source>
        <strain evidence="12">NEAU-YB345</strain>
    </source>
</reference>
<evidence type="ECO:0000256" key="2">
    <source>
        <dbReference type="ARBA" id="ARBA00022527"/>
    </source>
</evidence>
<dbReference type="PANTHER" id="PTHR43289:SF34">
    <property type="entry name" value="SERINE_THREONINE-PROTEIN KINASE YBDM-RELATED"/>
    <property type="match status" value="1"/>
</dbReference>
<dbReference type="SUPFAM" id="SSF56112">
    <property type="entry name" value="Protein kinase-like (PK-like)"/>
    <property type="match status" value="1"/>
</dbReference>
<organism evidence="12 13">
    <name type="scientific">Streptacidiphilus fuscans</name>
    <dbReference type="NCBI Taxonomy" id="2789292"/>
    <lineage>
        <taxon>Bacteria</taxon>
        <taxon>Bacillati</taxon>
        <taxon>Actinomycetota</taxon>
        <taxon>Actinomycetes</taxon>
        <taxon>Kitasatosporales</taxon>
        <taxon>Streptomycetaceae</taxon>
        <taxon>Streptacidiphilus</taxon>
    </lineage>
</organism>
<keyword evidence="5 12" id="KW-0418">Kinase</keyword>
<dbReference type="Gene3D" id="2.80.10.50">
    <property type="match status" value="1"/>
</dbReference>
<dbReference type="PROSITE" id="PS00108">
    <property type="entry name" value="PROTEIN_KINASE_ST"/>
    <property type="match status" value="1"/>
</dbReference>
<dbReference type="Proteomes" id="UP000657385">
    <property type="component" value="Unassembled WGS sequence"/>
</dbReference>
<keyword evidence="2" id="KW-0723">Serine/threonine-protein kinase</keyword>
<dbReference type="EMBL" id="JADPRT010000033">
    <property type="protein sequence ID" value="MBF9073945.1"/>
    <property type="molecule type" value="Genomic_DNA"/>
</dbReference>
<comment type="catalytic activity">
    <reaction evidence="7">
        <text>L-threonyl-[protein] + ATP = O-phospho-L-threonyl-[protein] + ADP + H(+)</text>
        <dbReference type="Rhea" id="RHEA:46608"/>
        <dbReference type="Rhea" id="RHEA-COMP:11060"/>
        <dbReference type="Rhea" id="RHEA-COMP:11605"/>
        <dbReference type="ChEBI" id="CHEBI:15378"/>
        <dbReference type="ChEBI" id="CHEBI:30013"/>
        <dbReference type="ChEBI" id="CHEBI:30616"/>
        <dbReference type="ChEBI" id="CHEBI:61977"/>
        <dbReference type="ChEBI" id="CHEBI:456216"/>
        <dbReference type="EC" id="2.7.11.1"/>
    </reaction>
</comment>
<evidence type="ECO:0000256" key="7">
    <source>
        <dbReference type="ARBA" id="ARBA00047899"/>
    </source>
</evidence>
<feature type="compositionally biased region" description="Gly residues" evidence="10">
    <location>
        <begin position="403"/>
        <end position="413"/>
    </location>
</feature>
<evidence type="ECO:0000256" key="1">
    <source>
        <dbReference type="ARBA" id="ARBA00012513"/>
    </source>
</evidence>
<evidence type="ECO:0000256" key="6">
    <source>
        <dbReference type="ARBA" id="ARBA00022840"/>
    </source>
</evidence>
<dbReference type="InterPro" id="IPR000772">
    <property type="entry name" value="Ricin_B_lectin"/>
</dbReference>
<dbReference type="PANTHER" id="PTHR43289">
    <property type="entry name" value="MITOGEN-ACTIVATED PROTEIN KINASE KINASE KINASE 20-RELATED"/>
    <property type="match status" value="1"/>
</dbReference>
<dbReference type="FunFam" id="1.10.510.10:FF:000021">
    <property type="entry name" value="Serine/threonine protein kinase"/>
    <property type="match status" value="1"/>
</dbReference>
<gene>
    <name evidence="12" type="ORF">I2501_38665</name>
</gene>
<dbReference type="CDD" id="cd23415">
    <property type="entry name" value="beta-trefoil_Ricin_AH"/>
    <property type="match status" value="1"/>
</dbReference>
<keyword evidence="4 9" id="KW-0547">Nucleotide-binding</keyword>
<feature type="compositionally biased region" description="Gly residues" evidence="10">
    <location>
        <begin position="422"/>
        <end position="461"/>
    </location>
</feature>
<dbReference type="Pfam" id="PF14200">
    <property type="entry name" value="RicinB_lectin_2"/>
    <property type="match status" value="1"/>
</dbReference>
<evidence type="ECO:0000256" key="10">
    <source>
        <dbReference type="SAM" id="MobiDB-lite"/>
    </source>
</evidence>
<comment type="caution">
    <text evidence="12">The sequence shown here is derived from an EMBL/GenBank/DDBJ whole genome shotgun (WGS) entry which is preliminary data.</text>
</comment>
<dbReference type="Gene3D" id="3.30.200.20">
    <property type="entry name" value="Phosphorylase Kinase, domain 1"/>
    <property type="match status" value="1"/>
</dbReference>
<dbReference type="RefSeq" id="WP_196198764.1">
    <property type="nucleotide sequence ID" value="NZ_JADPRT010000033.1"/>
</dbReference>
<dbReference type="GO" id="GO:0045717">
    <property type="term" value="P:negative regulation of fatty acid biosynthetic process"/>
    <property type="evidence" value="ECO:0007669"/>
    <property type="project" value="UniProtKB-ARBA"/>
</dbReference>